<reference evidence="2" key="1">
    <citation type="submission" date="2017-09" db="EMBL/GenBank/DDBJ databases">
        <title>Depth-based differentiation of microbial function through sediment-hosted aquifers and enrichment of novel symbionts in the deep terrestrial subsurface.</title>
        <authorList>
            <person name="Probst A.J."/>
            <person name="Ladd B."/>
            <person name="Jarett J.K."/>
            <person name="Geller-Mcgrath D.E."/>
            <person name="Sieber C.M.K."/>
            <person name="Emerson J.B."/>
            <person name="Anantharaman K."/>
            <person name="Thomas B.C."/>
            <person name="Malmstrom R."/>
            <person name="Stieglmeier M."/>
            <person name="Klingl A."/>
            <person name="Woyke T."/>
            <person name="Ryan C.M."/>
            <person name="Banfield J.F."/>
        </authorList>
    </citation>
    <scope>NUCLEOTIDE SEQUENCE [LARGE SCALE GENOMIC DNA]</scope>
</reference>
<dbReference type="InterPro" id="IPR036412">
    <property type="entry name" value="HAD-like_sf"/>
</dbReference>
<name>A0A2H0VJN6_9BACT</name>
<evidence type="ECO:0000313" key="2">
    <source>
        <dbReference type="Proteomes" id="UP000230796"/>
    </source>
</evidence>
<feature type="non-terminal residue" evidence="1">
    <location>
        <position position="1"/>
    </location>
</feature>
<dbReference type="PANTHER" id="PTHR10000">
    <property type="entry name" value="PHOSPHOSERINE PHOSPHATASE"/>
    <property type="match status" value="1"/>
</dbReference>
<dbReference type="GO" id="GO:0000287">
    <property type="term" value="F:magnesium ion binding"/>
    <property type="evidence" value="ECO:0007669"/>
    <property type="project" value="TreeGrafter"/>
</dbReference>
<protein>
    <recommendedName>
        <fullName evidence="3">Cof-type HAD-IIB family hydrolase</fullName>
    </recommendedName>
</protein>
<dbReference type="Gene3D" id="3.40.50.1000">
    <property type="entry name" value="HAD superfamily/HAD-like"/>
    <property type="match status" value="1"/>
</dbReference>
<sequence>EHAITELQSRLGVKKEFSIGIGDGHNDVHIFSSVGIKVAMGNAVEDLKKVSDIVIGDVKNEGLAEYFEQLM</sequence>
<comment type="caution">
    <text evidence="1">The sequence shown here is derived from an EMBL/GenBank/DDBJ whole genome shotgun (WGS) entry which is preliminary data.</text>
</comment>
<evidence type="ECO:0008006" key="3">
    <source>
        <dbReference type="Google" id="ProtNLM"/>
    </source>
</evidence>
<dbReference type="EMBL" id="PFAF01000001">
    <property type="protein sequence ID" value="PIR99315.1"/>
    <property type="molecule type" value="Genomic_DNA"/>
</dbReference>
<dbReference type="PANTHER" id="PTHR10000:SF8">
    <property type="entry name" value="HAD SUPERFAMILY HYDROLASE-LIKE, TYPE 3"/>
    <property type="match status" value="1"/>
</dbReference>
<dbReference type="GO" id="GO:0005829">
    <property type="term" value="C:cytosol"/>
    <property type="evidence" value="ECO:0007669"/>
    <property type="project" value="TreeGrafter"/>
</dbReference>
<evidence type="ECO:0000313" key="1">
    <source>
        <dbReference type="EMBL" id="PIR99315.1"/>
    </source>
</evidence>
<dbReference type="Proteomes" id="UP000230796">
    <property type="component" value="Unassembled WGS sequence"/>
</dbReference>
<dbReference type="GO" id="GO:0016791">
    <property type="term" value="F:phosphatase activity"/>
    <property type="evidence" value="ECO:0007669"/>
    <property type="project" value="TreeGrafter"/>
</dbReference>
<proteinExistence type="predicted"/>
<dbReference type="Pfam" id="PF08282">
    <property type="entry name" value="Hydrolase_3"/>
    <property type="match status" value="1"/>
</dbReference>
<organism evidence="1 2">
    <name type="scientific">Candidatus Collierbacteria bacterium CG10_big_fil_rev_8_21_14_0_10_44_9</name>
    <dbReference type="NCBI Taxonomy" id="1974535"/>
    <lineage>
        <taxon>Bacteria</taxon>
        <taxon>Candidatus Collieribacteriota</taxon>
    </lineage>
</organism>
<dbReference type="SUPFAM" id="SSF56784">
    <property type="entry name" value="HAD-like"/>
    <property type="match status" value="1"/>
</dbReference>
<dbReference type="AlphaFoldDB" id="A0A2H0VJN6"/>
<gene>
    <name evidence="1" type="ORF">COT87_00005</name>
</gene>
<dbReference type="InterPro" id="IPR023214">
    <property type="entry name" value="HAD_sf"/>
</dbReference>
<accession>A0A2H0VJN6</accession>